<dbReference type="Proteomes" id="UP001054945">
    <property type="component" value="Unassembled WGS sequence"/>
</dbReference>
<sequence>MYALVLNVSLLPTGRAFLLAPAVQVPRGVGLVRGEDVLESPPLPPGGGRQAEAEAPGRRRRRTPSPWAGRPSSCPALRASIKTTWCTPSNHRTTASMIPDQDLLVQKEGSATAPVQTLLVARQCAVPEGTSPLGWKGKRDAAASSKGAVM</sequence>
<evidence type="ECO:0000256" key="1">
    <source>
        <dbReference type="SAM" id="MobiDB-lite"/>
    </source>
</evidence>
<organism evidence="3 4">
    <name type="scientific">Caerostris extrusa</name>
    <name type="common">Bark spider</name>
    <name type="synonym">Caerostris bankana</name>
    <dbReference type="NCBI Taxonomy" id="172846"/>
    <lineage>
        <taxon>Eukaryota</taxon>
        <taxon>Metazoa</taxon>
        <taxon>Ecdysozoa</taxon>
        <taxon>Arthropoda</taxon>
        <taxon>Chelicerata</taxon>
        <taxon>Arachnida</taxon>
        <taxon>Araneae</taxon>
        <taxon>Araneomorphae</taxon>
        <taxon>Entelegynae</taxon>
        <taxon>Araneoidea</taxon>
        <taxon>Araneidae</taxon>
        <taxon>Caerostris</taxon>
    </lineage>
</organism>
<feature type="region of interest" description="Disordered" evidence="1">
    <location>
        <begin position="36"/>
        <end position="73"/>
    </location>
</feature>
<feature type="chain" id="PRO_5043999985" evidence="2">
    <location>
        <begin position="17"/>
        <end position="150"/>
    </location>
</feature>
<reference evidence="3 4" key="1">
    <citation type="submission" date="2021-06" db="EMBL/GenBank/DDBJ databases">
        <title>Caerostris extrusa draft genome.</title>
        <authorList>
            <person name="Kono N."/>
            <person name="Arakawa K."/>
        </authorList>
    </citation>
    <scope>NUCLEOTIDE SEQUENCE [LARGE SCALE GENOMIC DNA]</scope>
</reference>
<protein>
    <submittedName>
        <fullName evidence="3">Uncharacterized protein</fullName>
    </submittedName>
</protein>
<evidence type="ECO:0000256" key="2">
    <source>
        <dbReference type="SAM" id="SignalP"/>
    </source>
</evidence>
<keyword evidence="2" id="KW-0732">Signal</keyword>
<proteinExistence type="predicted"/>
<name>A0AAV4XMH5_CAEEX</name>
<comment type="caution">
    <text evidence="3">The sequence shown here is derived from an EMBL/GenBank/DDBJ whole genome shotgun (WGS) entry which is preliminary data.</text>
</comment>
<evidence type="ECO:0000313" key="4">
    <source>
        <dbReference type="Proteomes" id="UP001054945"/>
    </source>
</evidence>
<evidence type="ECO:0000313" key="3">
    <source>
        <dbReference type="EMBL" id="GIY96161.1"/>
    </source>
</evidence>
<dbReference type="EMBL" id="BPLR01000630">
    <property type="protein sequence ID" value="GIY96161.1"/>
    <property type="molecule type" value="Genomic_DNA"/>
</dbReference>
<dbReference type="AlphaFoldDB" id="A0AAV4XMH5"/>
<feature type="signal peptide" evidence="2">
    <location>
        <begin position="1"/>
        <end position="16"/>
    </location>
</feature>
<keyword evidence="4" id="KW-1185">Reference proteome</keyword>
<accession>A0AAV4XMH5</accession>
<gene>
    <name evidence="3" type="ORF">CEXT_146171</name>
</gene>